<feature type="region of interest" description="Disordered" evidence="1">
    <location>
        <begin position="19"/>
        <end position="119"/>
    </location>
</feature>
<accession>A0AAU7JEN0</accession>
<evidence type="ECO:0008006" key="3">
    <source>
        <dbReference type="Google" id="ProtNLM"/>
    </source>
</evidence>
<organism evidence="2">
    <name type="scientific">Alsobacter sp. KACC 23698</name>
    <dbReference type="NCBI Taxonomy" id="3149229"/>
    <lineage>
        <taxon>Bacteria</taxon>
        <taxon>Pseudomonadati</taxon>
        <taxon>Pseudomonadota</taxon>
        <taxon>Alphaproteobacteria</taxon>
        <taxon>Hyphomicrobiales</taxon>
        <taxon>Alsobacteraceae</taxon>
        <taxon>Alsobacter</taxon>
    </lineage>
</organism>
<feature type="compositionally biased region" description="Gly residues" evidence="1">
    <location>
        <begin position="24"/>
        <end position="33"/>
    </location>
</feature>
<protein>
    <recommendedName>
        <fullName evidence="3">PE-PGRS family protein</fullName>
    </recommendedName>
</protein>
<reference evidence="2" key="1">
    <citation type="submission" date="2024-05" db="EMBL/GenBank/DDBJ databases">
        <authorList>
            <person name="Kim S."/>
            <person name="Heo J."/>
            <person name="Choi H."/>
            <person name="Choi Y."/>
            <person name="Kwon S.-W."/>
            <person name="Kim Y."/>
        </authorList>
    </citation>
    <scope>NUCLEOTIDE SEQUENCE</scope>
    <source>
        <strain evidence="2">KACC 23698</strain>
    </source>
</reference>
<name>A0AAU7JEN0_9HYPH</name>
<dbReference type="EMBL" id="CP157484">
    <property type="protein sequence ID" value="XBO38661.1"/>
    <property type="molecule type" value="Genomic_DNA"/>
</dbReference>
<feature type="compositionally biased region" description="Polar residues" evidence="1">
    <location>
        <begin position="89"/>
        <end position="119"/>
    </location>
</feature>
<gene>
    <name evidence="2" type="ORF">ABEG18_23690</name>
</gene>
<evidence type="ECO:0000313" key="2">
    <source>
        <dbReference type="EMBL" id="XBO38661.1"/>
    </source>
</evidence>
<proteinExistence type="predicted"/>
<sequence length="168" mass="16951">MKSVSPFSSASDVIAFKSISTGGNSAGNGGDGYNKGDLSNTQTASFDPVNKAYGADVTVKTGDHVSQKAGWDAGGAKVHGSGKDHASADATSNGSQKSSSGHDTSKVTANTDATQENWVKFDQSSVQKAGIGGDGGDHNYAGGGDVSFALVHSDSYPGFDFGHDMPLA</sequence>
<dbReference type="AlphaFoldDB" id="A0AAU7JEN0"/>
<dbReference type="RefSeq" id="WP_406855502.1">
    <property type="nucleotide sequence ID" value="NZ_CP157484.1"/>
</dbReference>
<evidence type="ECO:0000256" key="1">
    <source>
        <dbReference type="SAM" id="MobiDB-lite"/>
    </source>
</evidence>